<proteinExistence type="inferred from homology"/>
<dbReference type="PANTHER" id="PTHR30502:SF0">
    <property type="entry name" value="PHOSPHOENOLPYRUVATE CARBOXYLASE FAMILY PROTEIN"/>
    <property type="match status" value="1"/>
</dbReference>
<evidence type="ECO:0000256" key="7">
    <source>
        <dbReference type="ARBA" id="ARBA00068169"/>
    </source>
</evidence>
<dbReference type="RefSeq" id="WP_202686938.1">
    <property type="nucleotide sequence ID" value="NZ_JAESVN010000001.1"/>
</dbReference>
<evidence type="ECO:0000256" key="2">
    <source>
        <dbReference type="ARBA" id="ARBA00005568"/>
    </source>
</evidence>
<protein>
    <recommendedName>
        <fullName evidence="7">Hydroxypyruvate/pyruvate aldolase</fullName>
    </recommendedName>
</protein>
<evidence type="ECO:0000259" key="8">
    <source>
        <dbReference type="Pfam" id="PF03328"/>
    </source>
</evidence>
<dbReference type="GO" id="GO:0046872">
    <property type="term" value="F:metal ion binding"/>
    <property type="evidence" value="ECO:0007669"/>
    <property type="project" value="UniProtKB-KW"/>
</dbReference>
<dbReference type="InterPro" id="IPR040442">
    <property type="entry name" value="Pyrv_kinase-like_dom_sf"/>
</dbReference>
<evidence type="ECO:0000313" key="9">
    <source>
        <dbReference type="EMBL" id="MBL4916270.1"/>
    </source>
</evidence>
<comment type="catalytic activity">
    <reaction evidence="6">
        <text>D-glyceraldehyde + pyruvate = 2-dehydro-3-deoxy-L-galactonate</text>
        <dbReference type="Rhea" id="RHEA:80055"/>
        <dbReference type="ChEBI" id="CHEBI:15361"/>
        <dbReference type="ChEBI" id="CHEBI:17378"/>
        <dbReference type="ChEBI" id="CHEBI:75545"/>
    </reaction>
</comment>
<keyword evidence="4" id="KW-0456">Lyase</keyword>
<dbReference type="PANTHER" id="PTHR30502">
    <property type="entry name" value="2-KETO-3-DEOXY-L-RHAMNONATE ALDOLASE"/>
    <property type="match status" value="1"/>
</dbReference>
<evidence type="ECO:0000256" key="1">
    <source>
        <dbReference type="ARBA" id="ARBA00001968"/>
    </source>
</evidence>
<comment type="similarity">
    <text evidence="2">Belongs to the HpcH/HpaI aldolase family.</text>
</comment>
<organism evidence="9 10">
    <name type="scientific">Szabonella alba</name>
    <dbReference type="NCBI Taxonomy" id="2804194"/>
    <lineage>
        <taxon>Bacteria</taxon>
        <taxon>Pseudomonadati</taxon>
        <taxon>Pseudomonadota</taxon>
        <taxon>Alphaproteobacteria</taxon>
        <taxon>Rhodobacterales</taxon>
        <taxon>Paracoccaceae</taxon>
        <taxon>Szabonella</taxon>
    </lineage>
</organism>
<evidence type="ECO:0000256" key="5">
    <source>
        <dbReference type="ARBA" id="ARBA00023317"/>
    </source>
</evidence>
<dbReference type="GO" id="GO:0016832">
    <property type="term" value="F:aldehyde-lyase activity"/>
    <property type="evidence" value="ECO:0007669"/>
    <property type="project" value="TreeGrafter"/>
</dbReference>
<dbReference type="FunFam" id="3.20.20.60:FF:000004">
    <property type="entry name" value="5-keto-4-deoxy-D-glucarate aldolase"/>
    <property type="match status" value="1"/>
</dbReference>
<dbReference type="InterPro" id="IPR005000">
    <property type="entry name" value="Aldolase/citrate-lyase_domain"/>
</dbReference>
<reference evidence="9" key="1">
    <citation type="submission" date="2021-01" db="EMBL/GenBank/DDBJ databases">
        <title>Tabrizicola alba sp. nov. a motile alkaliphilic bacterium isolated from a soda lake.</title>
        <authorList>
            <person name="Szuroczki S."/>
            <person name="Abbaszade G."/>
            <person name="Schumann P."/>
            <person name="Toth E."/>
        </authorList>
    </citation>
    <scope>NUCLEOTIDE SEQUENCE</scope>
    <source>
        <strain evidence="9">DMG-N-6</strain>
    </source>
</reference>
<dbReference type="InterPro" id="IPR015813">
    <property type="entry name" value="Pyrv/PenolPyrv_kinase-like_dom"/>
</dbReference>
<dbReference type="Gene3D" id="3.20.20.60">
    <property type="entry name" value="Phosphoenolpyruvate-binding domains"/>
    <property type="match status" value="1"/>
</dbReference>
<dbReference type="Pfam" id="PF03328">
    <property type="entry name" value="HpcH_HpaI"/>
    <property type="match status" value="1"/>
</dbReference>
<accession>A0A8K0VBS7</accession>
<comment type="caution">
    <text evidence="9">The sequence shown here is derived from an EMBL/GenBank/DDBJ whole genome shotgun (WGS) entry which is preliminary data.</text>
</comment>
<evidence type="ECO:0000256" key="4">
    <source>
        <dbReference type="ARBA" id="ARBA00023239"/>
    </source>
</evidence>
<keyword evidence="10" id="KW-1185">Reference proteome</keyword>
<dbReference type="InterPro" id="IPR050251">
    <property type="entry name" value="HpcH-HpaI_aldolase"/>
</dbReference>
<name>A0A8K0VBS7_9RHOB</name>
<feature type="domain" description="HpcH/HpaI aldolase/citrate lyase" evidence="8">
    <location>
        <begin position="18"/>
        <end position="240"/>
    </location>
</feature>
<keyword evidence="3" id="KW-0479">Metal-binding</keyword>
<dbReference type="SUPFAM" id="SSF51621">
    <property type="entry name" value="Phosphoenolpyruvate/pyruvate domain"/>
    <property type="match status" value="1"/>
</dbReference>
<dbReference type="AlphaFoldDB" id="A0A8K0VBS7"/>
<evidence type="ECO:0000256" key="6">
    <source>
        <dbReference type="ARBA" id="ARBA00045074"/>
    </source>
</evidence>
<gene>
    <name evidence="9" type="ORF">JL811_03465</name>
</gene>
<evidence type="ECO:0000256" key="3">
    <source>
        <dbReference type="ARBA" id="ARBA00022723"/>
    </source>
</evidence>
<dbReference type="EMBL" id="JAESVN010000001">
    <property type="protein sequence ID" value="MBL4916270.1"/>
    <property type="molecule type" value="Genomic_DNA"/>
</dbReference>
<keyword evidence="5" id="KW-0670">Pyruvate</keyword>
<dbReference type="Proteomes" id="UP000648908">
    <property type="component" value="Unassembled WGS sequence"/>
</dbReference>
<evidence type="ECO:0000313" key="10">
    <source>
        <dbReference type="Proteomes" id="UP000648908"/>
    </source>
</evidence>
<sequence>MDLPKNGFKTALREGRQQIGIWVSIPGSGSAEAIAGCGFDWLVIDSEHTALDLPTMLAMLQAVEPYPTHAVVRPGWNDATEIKRILDLGAQSIIVPYVQSPDEAAQAVAAVRYPPEGMRGVAGTTRASRYGRVKDYTARANAEICLLVQVETAQALDRIEEIAAVDGVDGIFIGPADLAASLGYPGQPSHPEVKARIFDAIRRVRAAGKPAGILMSDPAFAAEAVEAGTLFTAVDQDIALLTRSARALAAKWKGRDD</sequence>
<comment type="cofactor">
    <cofactor evidence="1">
        <name>a divalent metal cation</name>
        <dbReference type="ChEBI" id="CHEBI:60240"/>
    </cofactor>
</comment>
<dbReference type="GO" id="GO:0005737">
    <property type="term" value="C:cytoplasm"/>
    <property type="evidence" value="ECO:0007669"/>
    <property type="project" value="TreeGrafter"/>
</dbReference>